<feature type="domain" description="DUF2382" evidence="2">
    <location>
        <begin position="34"/>
        <end position="144"/>
    </location>
</feature>
<reference evidence="4" key="1">
    <citation type="journal article" date="2019" name="Int. J. Syst. Evol. Microbiol.">
        <title>The Global Catalogue of Microorganisms (GCM) 10K type strain sequencing project: providing services to taxonomists for standard genome sequencing and annotation.</title>
        <authorList>
            <consortium name="The Broad Institute Genomics Platform"/>
            <consortium name="The Broad Institute Genome Sequencing Center for Infectious Disease"/>
            <person name="Wu L."/>
            <person name="Ma J."/>
        </authorList>
    </citation>
    <scope>NUCLEOTIDE SEQUENCE [LARGE SCALE GENOMIC DNA]</scope>
    <source>
        <strain evidence="4">KCTC 42498</strain>
    </source>
</reference>
<evidence type="ECO:0000259" key="2">
    <source>
        <dbReference type="Pfam" id="PF09557"/>
    </source>
</evidence>
<feature type="compositionally biased region" description="Basic and acidic residues" evidence="1">
    <location>
        <begin position="1"/>
        <end position="18"/>
    </location>
</feature>
<proteinExistence type="predicted"/>
<dbReference type="InterPro" id="IPR052967">
    <property type="entry name" value="Stress_Response_Assoc"/>
</dbReference>
<dbReference type="PANTHER" id="PTHR38463">
    <property type="entry name" value="STRESS RESPONSE PROTEIN YSNF"/>
    <property type="match status" value="1"/>
</dbReference>
<evidence type="ECO:0000313" key="4">
    <source>
        <dbReference type="Proteomes" id="UP001597544"/>
    </source>
</evidence>
<evidence type="ECO:0000256" key="1">
    <source>
        <dbReference type="SAM" id="MobiDB-lite"/>
    </source>
</evidence>
<dbReference type="Pfam" id="PF09557">
    <property type="entry name" value="DUF2382"/>
    <property type="match status" value="1"/>
</dbReference>
<dbReference type="EMBL" id="JBHULU010000001">
    <property type="protein sequence ID" value="MFD2512402.1"/>
    <property type="molecule type" value="Genomic_DNA"/>
</dbReference>
<gene>
    <name evidence="3" type="ORF">ACFSRY_00870</name>
</gene>
<keyword evidence="4" id="KW-1185">Reference proteome</keyword>
<dbReference type="PANTHER" id="PTHR38463:SF1">
    <property type="entry name" value="STRESS RESPONSE PROTEIN YSNF"/>
    <property type="match status" value="1"/>
</dbReference>
<sequence length="147" mass="17109">MNTNKDKVQDTEFEEKLRQSTSAEQISDNQEKVIPVVEEKLHVDVEKVETGRVHVSKQVHEEEVTVDVPFVHDEVDVKRVAKNISVDKAPEVRYDGDTMIIPVLKEEVVVQKRLVLVEELHITKKRIEEHRPQQVTLKKEEVKIKRS</sequence>
<accession>A0ABW5IHP2</accession>
<feature type="region of interest" description="Disordered" evidence="1">
    <location>
        <begin position="1"/>
        <end position="29"/>
    </location>
</feature>
<name>A0ABW5IHP2_9BACT</name>
<dbReference type="InterPro" id="IPR019060">
    <property type="entry name" value="DUF2382"/>
</dbReference>
<dbReference type="Proteomes" id="UP001597544">
    <property type="component" value="Unassembled WGS sequence"/>
</dbReference>
<comment type="caution">
    <text evidence="3">The sequence shown here is derived from an EMBL/GenBank/DDBJ whole genome shotgun (WGS) entry which is preliminary data.</text>
</comment>
<dbReference type="NCBIfam" id="TIGR02271">
    <property type="entry name" value="YsnF/AvaK domain"/>
    <property type="match status" value="1"/>
</dbReference>
<feature type="compositionally biased region" description="Polar residues" evidence="1">
    <location>
        <begin position="19"/>
        <end position="28"/>
    </location>
</feature>
<dbReference type="RefSeq" id="WP_377502425.1">
    <property type="nucleotide sequence ID" value="NZ_JBHULU010000001.1"/>
</dbReference>
<organism evidence="3 4">
    <name type="scientific">Pontibacter locisalis</name>
    <dbReference type="NCBI Taxonomy" id="1719035"/>
    <lineage>
        <taxon>Bacteria</taxon>
        <taxon>Pseudomonadati</taxon>
        <taxon>Bacteroidota</taxon>
        <taxon>Cytophagia</taxon>
        <taxon>Cytophagales</taxon>
        <taxon>Hymenobacteraceae</taxon>
        <taxon>Pontibacter</taxon>
    </lineage>
</organism>
<protein>
    <submittedName>
        <fullName evidence="3">YsnF/AvaK domain-containing protein</fullName>
    </submittedName>
</protein>
<evidence type="ECO:0000313" key="3">
    <source>
        <dbReference type="EMBL" id="MFD2512402.1"/>
    </source>
</evidence>